<protein>
    <submittedName>
        <fullName evidence="1">Uncharacterized protein</fullName>
    </submittedName>
</protein>
<comment type="caution">
    <text evidence="1">The sequence shown here is derived from an EMBL/GenBank/DDBJ whole genome shotgun (WGS) entry which is preliminary data.</text>
</comment>
<dbReference type="EMBL" id="JANAWD010000117">
    <property type="protein sequence ID" value="KAJ3486548.1"/>
    <property type="molecule type" value="Genomic_DNA"/>
</dbReference>
<dbReference type="AlphaFoldDB" id="A0AAD5V5P8"/>
<keyword evidence="2" id="KW-1185">Reference proteome</keyword>
<organism evidence="1 2">
    <name type="scientific">Meripilus lineatus</name>
    <dbReference type="NCBI Taxonomy" id="2056292"/>
    <lineage>
        <taxon>Eukaryota</taxon>
        <taxon>Fungi</taxon>
        <taxon>Dikarya</taxon>
        <taxon>Basidiomycota</taxon>
        <taxon>Agaricomycotina</taxon>
        <taxon>Agaricomycetes</taxon>
        <taxon>Polyporales</taxon>
        <taxon>Meripilaceae</taxon>
        <taxon>Meripilus</taxon>
    </lineage>
</organism>
<proteinExistence type="predicted"/>
<accession>A0AAD5V5P8</accession>
<name>A0AAD5V5P8_9APHY</name>
<dbReference type="Proteomes" id="UP001212997">
    <property type="component" value="Unassembled WGS sequence"/>
</dbReference>
<evidence type="ECO:0000313" key="2">
    <source>
        <dbReference type="Proteomes" id="UP001212997"/>
    </source>
</evidence>
<evidence type="ECO:0000313" key="1">
    <source>
        <dbReference type="EMBL" id="KAJ3486548.1"/>
    </source>
</evidence>
<reference evidence="1" key="1">
    <citation type="submission" date="2022-07" db="EMBL/GenBank/DDBJ databases">
        <title>Genome Sequence of Physisporinus lineatus.</title>
        <authorList>
            <person name="Buettner E."/>
        </authorList>
    </citation>
    <scope>NUCLEOTIDE SEQUENCE</scope>
    <source>
        <strain evidence="1">VT162</strain>
    </source>
</reference>
<gene>
    <name evidence="1" type="ORF">NLI96_g4164</name>
</gene>
<sequence>MCNRRHPNKLFHATIPTANSVPSIRQIVLIAGGLAGNTDRDLNNILLPVPMLIHTLKSMLIAIAHIDEALCPDWIRKMLQLRLSPVEITSDQAVKAAEIRRRLQLA</sequence>